<proteinExistence type="predicted"/>
<evidence type="ECO:0000313" key="1">
    <source>
        <dbReference type="EMBL" id="BAG02109.1"/>
    </source>
</evidence>
<dbReference type="EMBL" id="AP009552">
    <property type="protein sequence ID" value="BAG02109.1"/>
    <property type="molecule type" value="Genomic_DNA"/>
</dbReference>
<dbReference type="AlphaFoldDB" id="B0JGA4"/>
<gene>
    <name evidence="1" type="ordered locus">MAE_22870</name>
</gene>
<keyword evidence="2" id="KW-1185">Reference proteome</keyword>
<dbReference type="HOGENOM" id="CLU_2917472_0_0_3"/>
<name>B0JGA4_MICAN</name>
<protein>
    <submittedName>
        <fullName evidence="1">Uncharacterized protein</fullName>
    </submittedName>
</protein>
<dbReference type="EnsemblBacteria" id="BAG02109">
    <property type="protein sequence ID" value="BAG02109"/>
    <property type="gene ID" value="MAE_22870"/>
</dbReference>
<dbReference type="KEGG" id="mar:MAE_22870"/>
<dbReference type="Proteomes" id="UP000001510">
    <property type="component" value="Chromosome"/>
</dbReference>
<sequence length="61" mass="7089">MLPIVNKYPLLEYLFFWTSRRQLMNESYSVIPSSLGLSPWGNLEKLIFLVTEKVLSISLVN</sequence>
<reference evidence="1 2" key="1">
    <citation type="journal article" date="2007" name="DNA Res.">
        <title>Complete genomic structure of the bloom-forming toxic cyanobacterium Microcystis aeruginosa NIES-843.</title>
        <authorList>
            <person name="Kaneko T."/>
            <person name="Nakajima N."/>
            <person name="Okamoto S."/>
            <person name="Suzuki I."/>
            <person name="Tanabe Y."/>
            <person name="Tamaoki M."/>
            <person name="Nakamura Y."/>
            <person name="Kasai F."/>
            <person name="Watanabe A."/>
            <person name="Kawashima K."/>
            <person name="Kishida Y."/>
            <person name="Ono A."/>
            <person name="Shimizu Y."/>
            <person name="Takahashi C."/>
            <person name="Minami C."/>
            <person name="Fujishiro T."/>
            <person name="Kohara M."/>
            <person name="Katoh M."/>
            <person name="Nakazaki N."/>
            <person name="Nakayama S."/>
            <person name="Yamada M."/>
            <person name="Tabata S."/>
            <person name="Watanabe M.M."/>
        </authorList>
    </citation>
    <scope>NUCLEOTIDE SEQUENCE [LARGE SCALE GENOMIC DNA]</scope>
    <source>
        <strain evidence="2">NIES-843 / IAM M-247</strain>
    </source>
</reference>
<organism evidence="1 2">
    <name type="scientific">Microcystis aeruginosa (strain NIES-843 / IAM M-2473)</name>
    <dbReference type="NCBI Taxonomy" id="449447"/>
    <lineage>
        <taxon>Bacteria</taxon>
        <taxon>Bacillati</taxon>
        <taxon>Cyanobacteriota</taxon>
        <taxon>Cyanophyceae</taxon>
        <taxon>Oscillatoriophycideae</taxon>
        <taxon>Chroococcales</taxon>
        <taxon>Microcystaceae</taxon>
        <taxon>Microcystis</taxon>
    </lineage>
</organism>
<accession>B0JGA4</accession>
<dbReference type="PaxDb" id="449447-MAE_22870"/>
<evidence type="ECO:0000313" key="2">
    <source>
        <dbReference type="Proteomes" id="UP000001510"/>
    </source>
</evidence>